<sequence length="403" mass="45033">MKAMLKIFLMFACSTLLLANTPEKSSYDTQVKILKELDIDASFMKTSHYAKMRQGIKQSQLETFAEALKNGYMYIPMVKEQIKKSGVPESFFYLAMIESGFSNHTVSNAKATGMWQFMEQTARLHGLKVGQYVDERKDPVESTIAATNYLKSLKNQFGKWYLAAMAYNCGDGALKRAIQKAGTDDLVTLLDAEKKYLPAETRNFVIKILRAAYTAKDADFLMSKDSSLLNINGGLKLVKVKVPGGTNLAQIGDSIGLSTKKMKNNNPHLKFVFTPPTLKDYYVYIPENKKQLFAENFKPFNGKNNFYTYVVKKGETLLSISKKTGVSHRAIKDYNDLSTNAVSYNQKLIIPFSAQNKSQNYIVQTGDTIASLSKKFNVSEKDLKDANSFASSNLNVGANIVIP</sequence>
<dbReference type="GeneID" id="28662234"/>
<dbReference type="PROSITE" id="PS51782">
    <property type="entry name" value="LYSM"/>
    <property type="match status" value="2"/>
</dbReference>
<dbReference type="SUPFAM" id="SSF53955">
    <property type="entry name" value="Lysozyme-like"/>
    <property type="match status" value="1"/>
</dbReference>
<dbReference type="CDD" id="cd16894">
    <property type="entry name" value="MltD-like"/>
    <property type="match status" value="1"/>
</dbReference>
<feature type="domain" description="LysM" evidence="3">
    <location>
        <begin position="359"/>
        <end position="402"/>
    </location>
</feature>
<dbReference type="Proteomes" id="UP000066049">
    <property type="component" value="Chromosome"/>
</dbReference>
<dbReference type="InterPro" id="IPR023346">
    <property type="entry name" value="Lysozyme-like_dom_sf"/>
</dbReference>
<dbReference type="RefSeq" id="WP_054196306.1">
    <property type="nucleotide sequence ID" value="NZ_CP012541.1"/>
</dbReference>
<feature type="domain" description="LysM" evidence="3">
    <location>
        <begin position="307"/>
        <end position="350"/>
    </location>
</feature>
<comment type="similarity">
    <text evidence="1">Belongs to the transglycosylase Slt family.</text>
</comment>
<dbReference type="AlphaFoldDB" id="A0A0M3V242"/>
<accession>A0A0M3V242</accession>
<evidence type="ECO:0000313" key="4">
    <source>
        <dbReference type="EMBL" id="ALF47258.1"/>
    </source>
</evidence>
<evidence type="ECO:0000313" key="5">
    <source>
        <dbReference type="Proteomes" id="UP000066049"/>
    </source>
</evidence>
<dbReference type="SUPFAM" id="SSF54106">
    <property type="entry name" value="LysM domain"/>
    <property type="match status" value="2"/>
</dbReference>
<dbReference type="Pfam" id="PF01464">
    <property type="entry name" value="SLT"/>
    <property type="match status" value="1"/>
</dbReference>
<name>A0A0M3V242_9BACT</name>
<protein>
    <submittedName>
        <fullName evidence="4">Membrane-bound lytic murein transglycosylase D</fullName>
        <ecNumber evidence="4">4.2.2.-</ecNumber>
    </submittedName>
</protein>
<evidence type="ECO:0000256" key="2">
    <source>
        <dbReference type="SAM" id="SignalP"/>
    </source>
</evidence>
<reference evidence="5" key="1">
    <citation type="submission" date="2015-08" db="EMBL/GenBank/DDBJ databases">
        <title>Comparative genomics of the Campylobacter concisus group.</title>
        <authorList>
            <person name="Miller W.G."/>
            <person name="Yee E."/>
            <person name="Chapman M.H."/>
            <person name="Huynh S."/>
            <person name="Bono J.L."/>
            <person name="On S.L.W."/>
            <person name="St Leger J."/>
            <person name="Foster G."/>
            <person name="Parker C.T."/>
        </authorList>
    </citation>
    <scope>NUCLEOTIDE SEQUENCE [LARGE SCALE GENOMIC DNA]</scope>
    <source>
        <strain evidence="5">ATCC 33237</strain>
    </source>
</reference>
<dbReference type="Gene3D" id="1.10.530.10">
    <property type="match status" value="1"/>
</dbReference>
<dbReference type="GO" id="GO:0016829">
    <property type="term" value="F:lyase activity"/>
    <property type="evidence" value="ECO:0007669"/>
    <property type="project" value="UniProtKB-KW"/>
</dbReference>
<dbReference type="Pfam" id="PF01476">
    <property type="entry name" value="LysM"/>
    <property type="match status" value="2"/>
</dbReference>
<organism evidence="4 5">
    <name type="scientific">Campylobacter concisus</name>
    <dbReference type="NCBI Taxonomy" id="199"/>
    <lineage>
        <taxon>Bacteria</taxon>
        <taxon>Pseudomonadati</taxon>
        <taxon>Campylobacterota</taxon>
        <taxon>Epsilonproteobacteria</taxon>
        <taxon>Campylobacterales</taxon>
        <taxon>Campylobacteraceae</taxon>
        <taxon>Campylobacter</taxon>
    </lineage>
</organism>
<dbReference type="PATRIC" id="fig|199.248.peg.591"/>
<evidence type="ECO:0000256" key="1">
    <source>
        <dbReference type="ARBA" id="ARBA00007734"/>
    </source>
</evidence>
<feature type="chain" id="PRO_5005790786" evidence="2">
    <location>
        <begin position="20"/>
        <end position="403"/>
    </location>
</feature>
<feature type="signal peptide" evidence="2">
    <location>
        <begin position="1"/>
        <end position="19"/>
    </location>
</feature>
<keyword evidence="4" id="KW-0456">Lyase</keyword>
<gene>
    <name evidence="4" type="primary">mltD</name>
    <name evidence="4" type="ORF">CCON33237_0560</name>
</gene>
<proteinExistence type="inferred from homology"/>
<dbReference type="SMART" id="SM00257">
    <property type="entry name" value="LysM"/>
    <property type="match status" value="2"/>
</dbReference>
<dbReference type="EC" id="4.2.2.-" evidence="4"/>
<dbReference type="InterPro" id="IPR036779">
    <property type="entry name" value="LysM_dom_sf"/>
</dbReference>
<dbReference type="InterPro" id="IPR018392">
    <property type="entry name" value="LysM"/>
</dbReference>
<dbReference type="PANTHER" id="PTHR37423">
    <property type="entry name" value="SOLUBLE LYTIC MUREIN TRANSGLYCOSYLASE-RELATED"/>
    <property type="match status" value="1"/>
</dbReference>
<dbReference type="PANTHER" id="PTHR37423:SF2">
    <property type="entry name" value="MEMBRANE-BOUND LYTIC MUREIN TRANSGLYCOSYLASE C"/>
    <property type="match status" value="1"/>
</dbReference>
<dbReference type="InterPro" id="IPR008258">
    <property type="entry name" value="Transglycosylase_SLT_dom_1"/>
</dbReference>
<keyword evidence="2" id="KW-0732">Signal</keyword>
<dbReference type="CDD" id="cd00118">
    <property type="entry name" value="LysM"/>
    <property type="match status" value="2"/>
</dbReference>
<dbReference type="KEGG" id="ccoc:CCON33237_0560"/>
<dbReference type="Gene3D" id="3.10.350.10">
    <property type="entry name" value="LysM domain"/>
    <property type="match status" value="2"/>
</dbReference>
<dbReference type="EMBL" id="CP012541">
    <property type="protein sequence ID" value="ALF47258.1"/>
    <property type="molecule type" value="Genomic_DNA"/>
</dbReference>
<evidence type="ECO:0000259" key="3">
    <source>
        <dbReference type="PROSITE" id="PS51782"/>
    </source>
</evidence>